<dbReference type="InterPro" id="IPR027417">
    <property type="entry name" value="P-loop_NTPase"/>
</dbReference>
<dbReference type="EMBL" id="JACHHF010000003">
    <property type="protein sequence ID" value="MBB5175693.1"/>
    <property type="molecule type" value="Genomic_DNA"/>
</dbReference>
<dbReference type="PROSITE" id="PS50893">
    <property type="entry name" value="ABC_TRANSPORTER_2"/>
    <property type="match status" value="1"/>
</dbReference>
<comment type="caution">
    <text evidence="11">The sequence shown here is derived from an EMBL/GenBank/DDBJ whole genome shotgun (WGS) entry which is preliminary data.</text>
</comment>
<dbReference type="RefSeq" id="WP_183673224.1">
    <property type="nucleotide sequence ID" value="NZ_CBCRYX010000002.1"/>
</dbReference>
<feature type="transmembrane region" description="Helical" evidence="8">
    <location>
        <begin position="9"/>
        <end position="27"/>
    </location>
</feature>
<dbReference type="GO" id="GO:0005886">
    <property type="term" value="C:plasma membrane"/>
    <property type="evidence" value="ECO:0007669"/>
    <property type="project" value="UniProtKB-SubCell"/>
</dbReference>
<sequence length="511" mass="58046">MKLDIDKMYLVKYTLISVFIALFYILFGHELSKLLERLIIFKTDVSNSLILMVVYFLLFVLVTFMYNKYSGQVASTIVTEKAYQLLDSIDVNSKRESESILNALFVHLEKYRPYQMSFIPTVVLTTTKVVLIIAVLFFIEPIAAIILLTTAPFIPLFYILVGLKTEDEALTQATEFDEMGTLFLNLVRGKDTVKFTNAEKEANDTLETSNENFLTTTMHILKYAFQSTLMLEFITILGIGLTALEVGLRIIIFENITFYQSFFVLLMAPEFYASLKVMGTEFHNGKLADGHLEKFNESIKPKAREYRTFGDILQLKNITLKTDRELLKNTTLNFNDTGLIAITGKSGVGKTTLLNSIGGLKPVESGEIIIPHDDFGYISDDLYLSDITFKQYFENVDDETINEVLKDLNLYTSIMSLDDGLNTLIVNNNVPLSGGEIVRLKLARVLLLKPKIILMDEPTEFLDEETERVVLEHLKELKNNHLIIAVVHKEKLLDIADTHIKMKNETLEVSA</sequence>
<protein>
    <submittedName>
        <fullName evidence="11">ATP-binding cassette subfamily C protein CydD</fullName>
    </submittedName>
</protein>
<dbReference type="SMART" id="SM00382">
    <property type="entry name" value="AAA"/>
    <property type="match status" value="1"/>
</dbReference>
<dbReference type="Pfam" id="PF00005">
    <property type="entry name" value="ABC_tran"/>
    <property type="match status" value="1"/>
</dbReference>
<feature type="domain" description="ABC transporter" evidence="9">
    <location>
        <begin position="307"/>
        <end position="511"/>
    </location>
</feature>
<gene>
    <name evidence="11" type="ORF">HNQ45_000568</name>
</gene>
<dbReference type="Proteomes" id="UP000579136">
    <property type="component" value="Unassembled WGS sequence"/>
</dbReference>
<evidence type="ECO:0000256" key="4">
    <source>
        <dbReference type="ARBA" id="ARBA00022840"/>
    </source>
</evidence>
<keyword evidence="5 8" id="KW-1133">Transmembrane helix</keyword>
<keyword evidence="4 11" id="KW-0067">ATP-binding</keyword>
<dbReference type="InterPro" id="IPR003439">
    <property type="entry name" value="ABC_transporter-like_ATP-bd"/>
</dbReference>
<dbReference type="InterPro" id="IPR039421">
    <property type="entry name" value="Type_1_exporter"/>
</dbReference>
<dbReference type="GO" id="GO:0140359">
    <property type="term" value="F:ABC-type transporter activity"/>
    <property type="evidence" value="ECO:0007669"/>
    <property type="project" value="InterPro"/>
</dbReference>
<dbReference type="PANTHER" id="PTHR24221">
    <property type="entry name" value="ATP-BINDING CASSETTE SUB-FAMILY B"/>
    <property type="match status" value="1"/>
</dbReference>
<dbReference type="Gene3D" id="3.40.50.300">
    <property type="entry name" value="P-loop containing nucleotide triphosphate hydrolases"/>
    <property type="match status" value="1"/>
</dbReference>
<dbReference type="GO" id="GO:0016887">
    <property type="term" value="F:ATP hydrolysis activity"/>
    <property type="evidence" value="ECO:0007669"/>
    <property type="project" value="InterPro"/>
</dbReference>
<keyword evidence="6 8" id="KW-0472">Membrane</keyword>
<keyword evidence="2 8" id="KW-0812">Transmembrane</keyword>
<dbReference type="InterPro" id="IPR036640">
    <property type="entry name" value="ABC1_TM_sf"/>
</dbReference>
<keyword evidence="3" id="KW-0547">Nucleotide-binding</keyword>
<dbReference type="SUPFAM" id="SSF52540">
    <property type="entry name" value="P-loop containing nucleoside triphosphate hydrolases"/>
    <property type="match status" value="1"/>
</dbReference>
<evidence type="ECO:0000313" key="11">
    <source>
        <dbReference type="EMBL" id="MBB5175693.1"/>
    </source>
</evidence>
<evidence type="ECO:0000256" key="5">
    <source>
        <dbReference type="ARBA" id="ARBA00022989"/>
    </source>
</evidence>
<keyword evidence="12" id="KW-1185">Reference proteome</keyword>
<evidence type="ECO:0000313" key="12">
    <source>
        <dbReference type="Proteomes" id="UP000579136"/>
    </source>
</evidence>
<dbReference type="GO" id="GO:0005524">
    <property type="term" value="F:ATP binding"/>
    <property type="evidence" value="ECO:0007669"/>
    <property type="project" value="UniProtKB-KW"/>
</dbReference>
<evidence type="ECO:0000256" key="6">
    <source>
        <dbReference type="ARBA" id="ARBA00023136"/>
    </source>
</evidence>
<feature type="transmembrane region" description="Helical" evidence="8">
    <location>
        <begin position="118"/>
        <end position="139"/>
    </location>
</feature>
<evidence type="ECO:0000259" key="10">
    <source>
        <dbReference type="PROSITE" id="PS50929"/>
    </source>
</evidence>
<feature type="transmembrane region" description="Helical" evidence="8">
    <location>
        <begin position="145"/>
        <end position="163"/>
    </location>
</feature>
<dbReference type="SUPFAM" id="SSF90123">
    <property type="entry name" value="ABC transporter transmembrane region"/>
    <property type="match status" value="1"/>
</dbReference>
<dbReference type="PROSITE" id="PS00211">
    <property type="entry name" value="ABC_TRANSPORTER_1"/>
    <property type="match status" value="1"/>
</dbReference>
<evidence type="ECO:0000256" key="1">
    <source>
        <dbReference type="ARBA" id="ARBA00004651"/>
    </source>
</evidence>
<dbReference type="PANTHER" id="PTHR24221:SF654">
    <property type="entry name" value="ATP-BINDING CASSETTE SUB-FAMILY B MEMBER 6"/>
    <property type="match status" value="1"/>
</dbReference>
<evidence type="ECO:0000256" key="7">
    <source>
        <dbReference type="ARBA" id="ARBA00025074"/>
    </source>
</evidence>
<comment type="function">
    <text evidence="7">May be involved in multidrug export. Transmembrane domains (TMD) form a pore in the cell membrane and the ATP-binding domain (NBD) is responsible for energy generation.</text>
</comment>
<feature type="transmembrane region" description="Helical" evidence="8">
    <location>
        <begin position="47"/>
        <end position="66"/>
    </location>
</feature>
<evidence type="ECO:0000256" key="8">
    <source>
        <dbReference type="SAM" id="Phobius"/>
    </source>
</evidence>
<evidence type="ECO:0000256" key="2">
    <source>
        <dbReference type="ARBA" id="ARBA00022692"/>
    </source>
</evidence>
<evidence type="ECO:0000259" key="9">
    <source>
        <dbReference type="PROSITE" id="PS50893"/>
    </source>
</evidence>
<dbReference type="AlphaFoldDB" id="A0A9Q2HEQ3"/>
<dbReference type="InterPro" id="IPR011527">
    <property type="entry name" value="ABC1_TM_dom"/>
</dbReference>
<dbReference type="InterPro" id="IPR003593">
    <property type="entry name" value="AAA+_ATPase"/>
</dbReference>
<feature type="domain" description="ABC transmembrane type-1" evidence="10">
    <location>
        <begin position="14"/>
        <end position="287"/>
    </location>
</feature>
<proteinExistence type="predicted"/>
<reference evidence="11 12" key="1">
    <citation type="submission" date="2020-08" db="EMBL/GenBank/DDBJ databases">
        <title>Genomic Encyclopedia of Type Strains, Phase IV (KMG-IV): sequencing the most valuable type-strain genomes for metagenomic binning, comparative biology and taxonomic classification.</title>
        <authorList>
            <person name="Goeker M."/>
        </authorList>
    </citation>
    <scope>NUCLEOTIDE SEQUENCE [LARGE SCALE GENOMIC DNA]</scope>
    <source>
        <strain evidence="11 12">DSM 19163</strain>
    </source>
</reference>
<dbReference type="PROSITE" id="PS50929">
    <property type="entry name" value="ABC_TM1F"/>
    <property type="match status" value="1"/>
</dbReference>
<dbReference type="InterPro" id="IPR017871">
    <property type="entry name" value="ABC_transporter-like_CS"/>
</dbReference>
<comment type="subcellular location">
    <subcellularLocation>
        <location evidence="1">Cell membrane</location>
        <topology evidence="1">Multi-pass membrane protein</topology>
    </subcellularLocation>
</comment>
<organism evidence="11 12">
    <name type="scientific">Nosocomiicoccus ampullae</name>
    <dbReference type="NCBI Taxonomy" id="489910"/>
    <lineage>
        <taxon>Bacteria</taxon>
        <taxon>Bacillati</taxon>
        <taxon>Bacillota</taxon>
        <taxon>Bacilli</taxon>
        <taxon>Bacillales</taxon>
        <taxon>Staphylococcaceae</taxon>
        <taxon>Nosocomiicoccus</taxon>
    </lineage>
</organism>
<accession>A0A9Q2HEQ3</accession>
<feature type="transmembrane region" description="Helical" evidence="8">
    <location>
        <begin position="229"/>
        <end position="252"/>
    </location>
</feature>
<dbReference type="Gene3D" id="1.20.1560.10">
    <property type="entry name" value="ABC transporter type 1, transmembrane domain"/>
    <property type="match status" value="1"/>
</dbReference>
<dbReference type="Pfam" id="PF00664">
    <property type="entry name" value="ABC_membrane"/>
    <property type="match status" value="1"/>
</dbReference>
<evidence type="ECO:0000256" key="3">
    <source>
        <dbReference type="ARBA" id="ARBA00022741"/>
    </source>
</evidence>
<name>A0A9Q2HEQ3_9STAP</name>